<sequence length="68" mass="7999">MKITLRLKELRTAHGHTQKFMANYLEMTETNYRRAEYNQLGSVKIRDLEKLCELFQCGVGDILHLEAE</sequence>
<reference evidence="2 3" key="2">
    <citation type="journal article" date="2016" name="Genome Announc.">
        <title>Draft Genome Sequence of the N2-Fixing Cyanobacterium Nostoc piscinale CENA21, Isolated from the Brazilian Amazon Floodplain.</title>
        <authorList>
            <person name="Leao T."/>
            <person name="Guimaraes P.I."/>
            <person name="de Melo A.G."/>
            <person name="Ramos R.T."/>
            <person name="Leao P.N."/>
            <person name="Silva A."/>
            <person name="Fiore M.F."/>
            <person name="Schneider M.P."/>
        </authorList>
    </citation>
    <scope>NUCLEOTIDE SEQUENCE [LARGE SCALE GENOMIC DNA]</scope>
    <source>
        <strain evidence="2 3">CENA21</strain>
    </source>
</reference>
<dbReference type="Proteomes" id="UP000062645">
    <property type="component" value="Chromosome"/>
</dbReference>
<reference evidence="3" key="1">
    <citation type="submission" date="2015-07" db="EMBL/GenBank/DDBJ databases">
        <title>Genome Of Nitrogen-Fixing Cyanobacterium Nostoc piscinale CENA21 From Solimoes/Amazon River Floodplain Sediments And Comparative Genomics To Uncover Biosynthetic Natural Products Potential.</title>
        <authorList>
            <person name="Leao T.F."/>
            <person name="Leao P.N."/>
            <person name="Guimaraes P.I."/>
            <person name="de Melo A.G.C."/>
            <person name="Ramos R.T.J."/>
            <person name="Silva A."/>
            <person name="Fiore M.F."/>
            <person name="Schneider M.P.C."/>
        </authorList>
    </citation>
    <scope>NUCLEOTIDE SEQUENCE [LARGE SCALE GENOMIC DNA]</scope>
    <source>
        <strain evidence="3">CENA21</strain>
    </source>
</reference>
<dbReference type="Gene3D" id="1.10.260.40">
    <property type="entry name" value="lambda repressor-like DNA-binding domains"/>
    <property type="match status" value="1"/>
</dbReference>
<name>A0A0M4SQ40_9NOSO</name>
<protein>
    <recommendedName>
        <fullName evidence="1">HTH cro/C1-type domain-containing protein</fullName>
    </recommendedName>
</protein>
<keyword evidence="3" id="KW-1185">Reference proteome</keyword>
<organism evidence="2 3">
    <name type="scientific">Nostoc piscinale CENA21</name>
    <dbReference type="NCBI Taxonomy" id="224013"/>
    <lineage>
        <taxon>Bacteria</taxon>
        <taxon>Bacillati</taxon>
        <taxon>Cyanobacteriota</taxon>
        <taxon>Cyanophyceae</taxon>
        <taxon>Nostocales</taxon>
        <taxon>Nostocaceae</taxon>
        <taxon>Nostoc</taxon>
    </lineage>
</organism>
<dbReference type="CDD" id="cd00093">
    <property type="entry name" value="HTH_XRE"/>
    <property type="match status" value="1"/>
</dbReference>
<dbReference type="RefSeq" id="WP_062296984.1">
    <property type="nucleotide sequence ID" value="NZ_CP012036.1"/>
</dbReference>
<dbReference type="GO" id="GO:0003677">
    <property type="term" value="F:DNA binding"/>
    <property type="evidence" value="ECO:0007669"/>
    <property type="project" value="InterPro"/>
</dbReference>
<proteinExistence type="predicted"/>
<dbReference type="InterPro" id="IPR010982">
    <property type="entry name" value="Lambda_DNA-bd_dom_sf"/>
</dbReference>
<dbReference type="OrthoDB" id="9805309at2"/>
<accession>A0A0M4SQ40</accession>
<feature type="domain" description="HTH cro/C1-type" evidence="1">
    <location>
        <begin position="7"/>
        <end position="62"/>
    </location>
</feature>
<dbReference type="PROSITE" id="PS50943">
    <property type="entry name" value="HTH_CROC1"/>
    <property type="match status" value="1"/>
</dbReference>
<dbReference type="AlphaFoldDB" id="A0A0M4SQ40"/>
<dbReference type="PATRIC" id="fig|224013.5.peg.6413"/>
<dbReference type="Pfam" id="PF13443">
    <property type="entry name" value="HTH_26"/>
    <property type="match status" value="1"/>
</dbReference>
<dbReference type="EMBL" id="CP012036">
    <property type="protein sequence ID" value="ALF55635.1"/>
    <property type="molecule type" value="Genomic_DNA"/>
</dbReference>
<dbReference type="SUPFAM" id="SSF47413">
    <property type="entry name" value="lambda repressor-like DNA-binding domains"/>
    <property type="match status" value="1"/>
</dbReference>
<evidence type="ECO:0000313" key="3">
    <source>
        <dbReference type="Proteomes" id="UP000062645"/>
    </source>
</evidence>
<dbReference type="SMART" id="SM00530">
    <property type="entry name" value="HTH_XRE"/>
    <property type="match status" value="1"/>
</dbReference>
<dbReference type="KEGG" id="npz:ACX27_26785"/>
<gene>
    <name evidence="2" type="ORF">ACX27_26785</name>
</gene>
<evidence type="ECO:0000313" key="2">
    <source>
        <dbReference type="EMBL" id="ALF55635.1"/>
    </source>
</evidence>
<dbReference type="InterPro" id="IPR001387">
    <property type="entry name" value="Cro/C1-type_HTH"/>
</dbReference>
<evidence type="ECO:0000259" key="1">
    <source>
        <dbReference type="PROSITE" id="PS50943"/>
    </source>
</evidence>